<evidence type="ECO:0000313" key="2">
    <source>
        <dbReference type="Proteomes" id="UP000248196"/>
    </source>
</evidence>
<gene>
    <name evidence="1" type="ORF">CT690_02585</name>
</gene>
<comment type="caution">
    <text evidence="1">The sequence shown here is derived from an EMBL/GenBank/DDBJ whole genome shotgun (WGS) entry which is preliminary data.</text>
</comment>
<organism evidence="1 2">
    <name type="scientific">Serratia plymuthica</name>
    <dbReference type="NCBI Taxonomy" id="82996"/>
    <lineage>
        <taxon>Bacteria</taxon>
        <taxon>Pseudomonadati</taxon>
        <taxon>Pseudomonadota</taxon>
        <taxon>Gammaproteobacteria</taxon>
        <taxon>Enterobacterales</taxon>
        <taxon>Yersiniaceae</taxon>
        <taxon>Serratia</taxon>
    </lineage>
</organism>
<dbReference type="AlphaFoldDB" id="A0A318PDU8"/>
<reference evidence="1 2" key="1">
    <citation type="submission" date="2017-11" db="EMBL/GenBank/DDBJ databases">
        <title>Genome sequence of the oocydin A producing rhizobacterium Serratia plymuthica 4Rx5.</title>
        <authorList>
            <person name="Matilla M.A."/>
            <person name="Udaondo Z."/>
            <person name="Salmond G.P.C."/>
        </authorList>
    </citation>
    <scope>NUCLEOTIDE SEQUENCE [LARGE SCALE GENOMIC DNA]</scope>
    <source>
        <strain evidence="1 2">4Rx5</strain>
    </source>
</reference>
<evidence type="ECO:0008006" key="3">
    <source>
        <dbReference type="Google" id="ProtNLM"/>
    </source>
</evidence>
<accession>A0A318PDU8</accession>
<protein>
    <recommendedName>
        <fullName evidence="3">Cytoplasmic protein</fullName>
    </recommendedName>
</protein>
<name>A0A318PDU8_SERPL</name>
<dbReference type="EMBL" id="PESE01000001">
    <property type="protein sequence ID" value="PYD40193.1"/>
    <property type="molecule type" value="Genomic_DNA"/>
</dbReference>
<dbReference type="Proteomes" id="UP000248196">
    <property type="component" value="Unassembled WGS sequence"/>
</dbReference>
<dbReference type="OrthoDB" id="6490516at2"/>
<proteinExistence type="predicted"/>
<evidence type="ECO:0000313" key="1">
    <source>
        <dbReference type="EMBL" id="PYD40193.1"/>
    </source>
</evidence>
<sequence>MEKHYVLDIQHAGKAFARMQMFTPWAADQLQQAMSLFPAEQGYQLHISQVKERRILYQSGAKGITVLGDALELAPYHHPREVEQ</sequence>
<dbReference type="RefSeq" id="WP_004944957.1">
    <property type="nucleotide sequence ID" value="NZ_CP007439.1"/>
</dbReference>